<dbReference type="Gene3D" id="3.40.630.30">
    <property type="match status" value="1"/>
</dbReference>
<dbReference type="CDD" id="cd04301">
    <property type="entry name" value="NAT_SF"/>
    <property type="match status" value="1"/>
</dbReference>
<name>A0A645G821_9ZZZZ</name>
<dbReference type="GO" id="GO:0016747">
    <property type="term" value="F:acyltransferase activity, transferring groups other than amino-acyl groups"/>
    <property type="evidence" value="ECO:0007669"/>
    <property type="project" value="InterPro"/>
</dbReference>
<protein>
    <recommendedName>
        <fullName evidence="1">N-acetyltransferase domain-containing protein</fullName>
    </recommendedName>
</protein>
<dbReference type="SUPFAM" id="SSF55729">
    <property type="entry name" value="Acyl-CoA N-acyltransferases (Nat)"/>
    <property type="match status" value="1"/>
</dbReference>
<organism evidence="2">
    <name type="scientific">bioreactor metagenome</name>
    <dbReference type="NCBI Taxonomy" id="1076179"/>
    <lineage>
        <taxon>unclassified sequences</taxon>
        <taxon>metagenomes</taxon>
        <taxon>ecological metagenomes</taxon>
    </lineage>
</organism>
<feature type="domain" description="N-acetyltransferase" evidence="1">
    <location>
        <begin position="1"/>
        <end position="71"/>
    </location>
</feature>
<dbReference type="InterPro" id="IPR000182">
    <property type="entry name" value="GNAT_dom"/>
</dbReference>
<accession>A0A645G821</accession>
<evidence type="ECO:0000313" key="2">
    <source>
        <dbReference type="EMBL" id="MPN23038.1"/>
    </source>
</evidence>
<dbReference type="EMBL" id="VSSQ01071432">
    <property type="protein sequence ID" value="MPN23038.1"/>
    <property type="molecule type" value="Genomic_DNA"/>
</dbReference>
<comment type="caution">
    <text evidence="2">The sequence shown here is derived from an EMBL/GenBank/DDBJ whole genome shotgun (WGS) entry which is preliminary data.</text>
</comment>
<reference evidence="2" key="1">
    <citation type="submission" date="2019-08" db="EMBL/GenBank/DDBJ databases">
        <authorList>
            <person name="Kucharzyk K."/>
            <person name="Murdoch R.W."/>
            <person name="Higgins S."/>
            <person name="Loffler F."/>
        </authorList>
    </citation>
    <scope>NUCLEOTIDE SEQUENCE</scope>
</reference>
<evidence type="ECO:0000259" key="1">
    <source>
        <dbReference type="PROSITE" id="PS51186"/>
    </source>
</evidence>
<sequence length="71" mass="7984">MAESCRGRGVATVLMKASLEYFKTNNASLVRLEVRPDNIPAVKVYKKLGFVEGGTTRDSQGDWLIMFKEME</sequence>
<dbReference type="Pfam" id="PF00583">
    <property type="entry name" value="Acetyltransf_1"/>
    <property type="match status" value="1"/>
</dbReference>
<dbReference type="AlphaFoldDB" id="A0A645G821"/>
<dbReference type="InterPro" id="IPR016181">
    <property type="entry name" value="Acyl_CoA_acyltransferase"/>
</dbReference>
<proteinExistence type="predicted"/>
<gene>
    <name evidence="2" type="ORF">SDC9_170423</name>
</gene>
<dbReference type="PROSITE" id="PS51186">
    <property type="entry name" value="GNAT"/>
    <property type="match status" value="1"/>
</dbReference>